<dbReference type="EMBL" id="VOOR01000001">
    <property type="protein sequence ID" value="TXB70212.1"/>
    <property type="molecule type" value="Genomic_DNA"/>
</dbReference>
<dbReference type="Pfam" id="PF03358">
    <property type="entry name" value="FMN_red"/>
    <property type="match status" value="1"/>
</dbReference>
<accession>A0A5C6S930</accession>
<evidence type="ECO:0000259" key="1">
    <source>
        <dbReference type="Pfam" id="PF03358"/>
    </source>
</evidence>
<sequence length="178" mass="19391">MITVISGTNRSGSACLAFAKQYEALLREKTSEEVRLLALEHIPHDWFTEAMYTEQAPSLATLQDEFILPANKLVIVSPEYNGSFPGALKLFIDACSVREYSKNFGGKKAALVGVATGRAGNLRGMEHLTGILNYLGTTVMPDKLPISRISALRAENGEVADEATLKALSEHASRFVDF</sequence>
<reference evidence="2 3" key="1">
    <citation type="submission" date="2019-08" db="EMBL/GenBank/DDBJ databases">
        <title>Genome of Phaeodactylibacter luteus.</title>
        <authorList>
            <person name="Bowman J.P."/>
        </authorList>
    </citation>
    <scope>NUCLEOTIDE SEQUENCE [LARGE SCALE GENOMIC DNA]</scope>
    <source>
        <strain evidence="2 3">KCTC 42180</strain>
    </source>
</reference>
<comment type="caution">
    <text evidence="2">The sequence shown here is derived from an EMBL/GenBank/DDBJ whole genome shotgun (WGS) entry which is preliminary data.</text>
</comment>
<organism evidence="2 3">
    <name type="scientific">Phaeodactylibacter luteus</name>
    <dbReference type="NCBI Taxonomy" id="1564516"/>
    <lineage>
        <taxon>Bacteria</taxon>
        <taxon>Pseudomonadati</taxon>
        <taxon>Bacteroidota</taxon>
        <taxon>Saprospiria</taxon>
        <taxon>Saprospirales</taxon>
        <taxon>Haliscomenobacteraceae</taxon>
        <taxon>Phaeodactylibacter</taxon>
    </lineage>
</organism>
<evidence type="ECO:0000313" key="3">
    <source>
        <dbReference type="Proteomes" id="UP000321580"/>
    </source>
</evidence>
<dbReference type="PANTHER" id="PTHR30543:SF21">
    <property type="entry name" value="NAD(P)H-DEPENDENT FMN REDUCTASE LOT6"/>
    <property type="match status" value="1"/>
</dbReference>
<proteinExistence type="predicted"/>
<dbReference type="RefSeq" id="WP_147165444.1">
    <property type="nucleotide sequence ID" value="NZ_VOOR01000001.1"/>
</dbReference>
<protein>
    <submittedName>
        <fullName evidence="2">NAD(P)H-dependent oxidoreductase</fullName>
    </submittedName>
</protein>
<evidence type="ECO:0000313" key="2">
    <source>
        <dbReference type="EMBL" id="TXB70212.1"/>
    </source>
</evidence>
<dbReference type="Gene3D" id="3.40.50.360">
    <property type="match status" value="1"/>
</dbReference>
<dbReference type="PANTHER" id="PTHR30543">
    <property type="entry name" value="CHROMATE REDUCTASE"/>
    <property type="match status" value="1"/>
</dbReference>
<dbReference type="Proteomes" id="UP000321580">
    <property type="component" value="Unassembled WGS sequence"/>
</dbReference>
<dbReference type="SUPFAM" id="SSF52218">
    <property type="entry name" value="Flavoproteins"/>
    <property type="match status" value="1"/>
</dbReference>
<name>A0A5C6S930_9BACT</name>
<keyword evidence="3" id="KW-1185">Reference proteome</keyword>
<dbReference type="OrthoDB" id="9812295at2"/>
<dbReference type="GO" id="GO:0016491">
    <property type="term" value="F:oxidoreductase activity"/>
    <property type="evidence" value="ECO:0007669"/>
    <property type="project" value="InterPro"/>
</dbReference>
<feature type="domain" description="NADPH-dependent FMN reductase-like" evidence="1">
    <location>
        <begin position="2"/>
        <end position="145"/>
    </location>
</feature>
<dbReference type="GO" id="GO:0005829">
    <property type="term" value="C:cytosol"/>
    <property type="evidence" value="ECO:0007669"/>
    <property type="project" value="TreeGrafter"/>
</dbReference>
<dbReference type="AlphaFoldDB" id="A0A5C6S930"/>
<dbReference type="InterPro" id="IPR050712">
    <property type="entry name" value="NAD(P)H-dep_reductase"/>
</dbReference>
<dbReference type="GO" id="GO:0010181">
    <property type="term" value="F:FMN binding"/>
    <property type="evidence" value="ECO:0007669"/>
    <property type="project" value="TreeGrafter"/>
</dbReference>
<dbReference type="InterPro" id="IPR029039">
    <property type="entry name" value="Flavoprotein-like_sf"/>
</dbReference>
<dbReference type="InterPro" id="IPR005025">
    <property type="entry name" value="FMN_Rdtase-like_dom"/>
</dbReference>
<gene>
    <name evidence="2" type="ORF">FRY97_00465</name>
</gene>